<proteinExistence type="predicted"/>
<protein>
    <recommendedName>
        <fullName evidence="1">Hydroxymethylglutaryl-coenzyme A synthase C-terminal domain-containing protein</fullName>
    </recommendedName>
</protein>
<dbReference type="AlphaFoldDB" id="X0Z7H2"/>
<sequence length="408" mass="46448">IKRALVIGADISSYNLESPGEPTQGAGAVAFVLSKNPRIATFSKKFGKISGNINDFYRPANESVPQVFGRYSVDSYLNFQLAAFDDLTKNIGDFYADYYVFHAPYSKLALKCMQNIIVKRWVKDISSTLKIEPHHVRSSIIKKINDFMQNISFIPEFIGVKLKDKGLKLTQLDIMKNWVLTNIKNRVIPHLKVPMHFGNMYSASVWAQILYILETTARVGSTIYFGSYGSGATCISGLLKVQPRFNRVVRHRPQIIDYLKIKERKSVREYEQIKQGLLTPHISLGHIEEYKKNKAKGFTLHFCNEGCIIPHIEGLNYCPKGHSGFYTKFFPLFAVLISEPIDGNGNDLSFLKEDLVRIQGYPKRGNLLECEMRRVESTLEDQSVSNGLLNWTPTYIPLNKSAYHYINI</sequence>
<dbReference type="GO" id="GO:0004421">
    <property type="term" value="F:hydroxymethylglutaryl-CoA synthase activity"/>
    <property type="evidence" value="ECO:0007669"/>
    <property type="project" value="InterPro"/>
</dbReference>
<evidence type="ECO:0000259" key="1">
    <source>
        <dbReference type="Pfam" id="PF08540"/>
    </source>
</evidence>
<dbReference type="GO" id="GO:0010142">
    <property type="term" value="P:farnesyl diphosphate biosynthetic process, mevalonate pathway"/>
    <property type="evidence" value="ECO:0007669"/>
    <property type="project" value="InterPro"/>
</dbReference>
<dbReference type="InterPro" id="IPR013746">
    <property type="entry name" value="HMG_CoA_synt_C_dom"/>
</dbReference>
<reference evidence="2" key="1">
    <citation type="journal article" date="2014" name="Front. Microbiol.">
        <title>High frequency of phylogenetically diverse reductive dehalogenase-homologous genes in deep subseafloor sedimentary metagenomes.</title>
        <authorList>
            <person name="Kawai M."/>
            <person name="Futagami T."/>
            <person name="Toyoda A."/>
            <person name="Takaki Y."/>
            <person name="Nishi S."/>
            <person name="Hori S."/>
            <person name="Arai W."/>
            <person name="Tsubouchi T."/>
            <person name="Morono Y."/>
            <person name="Uchiyama I."/>
            <person name="Ito T."/>
            <person name="Fujiyama A."/>
            <person name="Inagaki F."/>
            <person name="Takami H."/>
        </authorList>
    </citation>
    <scope>NUCLEOTIDE SEQUENCE</scope>
    <source>
        <strain evidence="2">Expedition CK06-06</strain>
    </source>
</reference>
<dbReference type="InterPro" id="IPR016039">
    <property type="entry name" value="Thiolase-like"/>
</dbReference>
<dbReference type="Gene3D" id="3.40.47.10">
    <property type="match status" value="1"/>
</dbReference>
<evidence type="ECO:0000313" key="2">
    <source>
        <dbReference type="EMBL" id="GAG65360.1"/>
    </source>
</evidence>
<feature type="domain" description="Hydroxymethylglutaryl-coenzyme A synthase C-terminal" evidence="1">
    <location>
        <begin position="52"/>
        <end position="242"/>
    </location>
</feature>
<dbReference type="SUPFAM" id="SSF53901">
    <property type="entry name" value="Thiolase-like"/>
    <property type="match status" value="2"/>
</dbReference>
<dbReference type="Pfam" id="PF08540">
    <property type="entry name" value="HMG_CoA_synt_C"/>
    <property type="match status" value="1"/>
</dbReference>
<accession>X0Z7H2</accession>
<dbReference type="GO" id="GO:0006084">
    <property type="term" value="P:acetyl-CoA metabolic process"/>
    <property type="evidence" value="ECO:0007669"/>
    <property type="project" value="InterPro"/>
</dbReference>
<gene>
    <name evidence="2" type="ORF">S01H4_07893</name>
</gene>
<dbReference type="EMBL" id="BART01002636">
    <property type="protein sequence ID" value="GAG65360.1"/>
    <property type="molecule type" value="Genomic_DNA"/>
</dbReference>
<name>X0Z7H2_9ZZZZ</name>
<organism evidence="2">
    <name type="scientific">marine sediment metagenome</name>
    <dbReference type="NCBI Taxonomy" id="412755"/>
    <lineage>
        <taxon>unclassified sequences</taxon>
        <taxon>metagenomes</taxon>
        <taxon>ecological metagenomes</taxon>
    </lineage>
</organism>
<comment type="caution">
    <text evidence="2">The sequence shown here is derived from an EMBL/GenBank/DDBJ whole genome shotgun (WGS) entry which is preliminary data.</text>
</comment>
<feature type="non-terminal residue" evidence="2">
    <location>
        <position position="1"/>
    </location>
</feature>